<dbReference type="EMBL" id="AMXI01000327">
    <property type="protein sequence ID" value="EKN42591.1"/>
    <property type="molecule type" value="Genomic_DNA"/>
</dbReference>
<sequence>MVKKKVLELANKIAGGITGGLVKVKPTDPEYKILATVTTDEMAEIALHLEIRKPKSLEEVADLCKKPVDEVEKILYKMAVDGSIKVEKENGVDKYFLELYVPGVMEYMVANRENIKSIQ</sequence>
<evidence type="ECO:0000313" key="2">
    <source>
        <dbReference type="Proteomes" id="UP000011944"/>
    </source>
</evidence>
<dbReference type="PATRIC" id="fig|1232189.3.peg.934"/>
<dbReference type="AlphaFoldDB" id="M1ZT73"/>
<reference evidence="1 2" key="1">
    <citation type="submission" date="2012-10" db="EMBL/GenBank/DDBJ databases">
        <authorList>
            <person name="Strain E.A."/>
            <person name="Brown E."/>
            <person name="Allard M.W."/>
            <person name="Gonzalez-Escalona N."/>
            <person name="Timme R."/>
        </authorList>
    </citation>
    <scope>NUCLEOTIDE SEQUENCE [LARGE SCALE GENOMIC DNA]</scope>
    <source>
        <strain evidence="1 2">CFSAN001627</strain>
    </source>
</reference>
<proteinExistence type="predicted"/>
<comment type="caution">
    <text evidence="1">The sequence shown here is derived from an EMBL/GenBank/DDBJ whole genome shotgun (WGS) entry which is preliminary data.</text>
</comment>
<protein>
    <submittedName>
        <fullName evidence="1">Pyridine nucleotide-disulfide oxidoreductase</fullName>
    </submittedName>
</protein>
<accession>M1ZT73</accession>
<gene>
    <name evidence="1" type="ORF">CFSAN001627_05772</name>
</gene>
<organism evidence="1 2">
    <name type="scientific">Clostridium botulinum CFSAN001627</name>
    <dbReference type="NCBI Taxonomy" id="1232189"/>
    <lineage>
        <taxon>Bacteria</taxon>
        <taxon>Bacillati</taxon>
        <taxon>Bacillota</taxon>
        <taxon>Clostridia</taxon>
        <taxon>Eubacteriales</taxon>
        <taxon>Clostridiaceae</taxon>
        <taxon>Clostridium</taxon>
    </lineage>
</organism>
<dbReference type="Proteomes" id="UP000011944">
    <property type="component" value="Unassembled WGS sequence"/>
</dbReference>
<name>M1ZT73_CLOBO</name>
<reference evidence="1 2" key="2">
    <citation type="submission" date="2013-03" db="EMBL/GenBank/DDBJ databases">
        <title>Diversity in Clostridium botulinum.</title>
        <authorList>
            <person name="Timme R.E."/>
            <person name="Allard M."/>
            <person name="Luo Y."/>
            <person name="Strain E."/>
            <person name="Gonzalez-Escalona N."/>
            <person name="Brown E."/>
        </authorList>
    </citation>
    <scope>NUCLEOTIDE SEQUENCE [LARGE SCALE GENOMIC DNA]</scope>
    <source>
        <strain evidence="1 2">CFSAN001627</strain>
    </source>
</reference>
<evidence type="ECO:0000313" key="1">
    <source>
        <dbReference type="EMBL" id="EKN42591.1"/>
    </source>
</evidence>